<comment type="pathway">
    <text evidence="1 6">Cell wall biogenesis; peptidoglycan biosynthesis.</text>
</comment>
<dbReference type="InterPro" id="IPR022029">
    <property type="entry name" value="YoaR-like_PG-bd"/>
</dbReference>
<keyword evidence="3 6" id="KW-0133">Cell shape</keyword>
<keyword evidence="7" id="KW-1133">Transmembrane helix</keyword>
<accession>A0A942U2R2</accession>
<feature type="domain" description="L,D-TPase catalytic" evidence="8">
    <location>
        <begin position="356"/>
        <end position="482"/>
    </location>
</feature>
<dbReference type="GO" id="GO:0071555">
    <property type="term" value="P:cell wall organization"/>
    <property type="evidence" value="ECO:0007669"/>
    <property type="project" value="UniProtKB-UniRule"/>
</dbReference>
<dbReference type="PANTHER" id="PTHR30582:SF33">
    <property type="entry name" value="EXPORTED PROTEIN"/>
    <property type="match status" value="1"/>
</dbReference>
<dbReference type="EMBL" id="JAGYPF010000003">
    <property type="protein sequence ID" value="MBS4213535.1"/>
    <property type="molecule type" value="Genomic_DNA"/>
</dbReference>
<evidence type="ECO:0000256" key="2">
    <source>
        <dbReference type="ARBA" id="ARBA00022679"/>
    </source>
</evidence>
<keyword evidence="4 6" id="KW-0573">Peptidoglycan synthesis</keyword>
<dbReference type="InterPro" id="IPR050979">
    <property type="entry name" value="LD-transpeptidase"/>
</dbReference>
<feature type="active site" description="Nucleophile" evidence="6">
    <location>
        <position position="458"/>
    </location>
</feature>
<evidence type="ECO:0000259" key="8">
    <source>
        <dbReference type="PROSITE" id="PS52029"/>
    </source>
</evidence>
<evidence type="ECO:0000256" key="3">
    <source>
        <dbReference type="ARBA" id="ARBA00022960"/>
    </source>
</evidence>
<feature type="active site" description="Proton donor/acceptor" evidence="6">
    <location>
        <position position="437"/>
    </location>
</feature>
<keyword evidence="7" id="KW-0812">Transmembrane</keyword>
<evidence type="ECO:0000256" key="7">
    <source>
        <dbReference type="SAM" id="Phobius"/>
    </source>
</evidence>
<dbReference type="SUPFAM" id="SSF143985">
    <property type="entry name" value="L,D-transpeptidase pre-catalytic domain-like"/>
    <property type="match status" value="1"/>
</dbReference>
<evidence type="ECO:0000313" key="9">
    <source>
        <dbReference type="EMBL" id="MBS4213535.1"/>
    </source>
</evidence>
<keyword evidence="10" id="KW-1185">Reference proteome</keyword>
<dbReference type="Pfam" id="PF12229">
    <property type="entry name" value="PG_binding_4"/>
    <property type="match status" value="1"/>
</dbReference>
<dbReference type="PANTHER" id="PTHR30582">
    <property type="entry name" value="L,D-TRANSPEPTIDASE"/>
    <property type="match status" value="1"/>
</dbReference>
<comment type="caution">
    <text evidence="9">The sequence shown here is derived from an EMBL/GenBank/DDBJ whole genome shotgun (WGS) entry which is preliminary data.</text>
</comment>
<organism evidence="9 10">
    <name type="scientific">Neobacillus rhizophilus</name>
    <dbReference type="NCBI Taxonomy" id="2833579"/>
    <lineage>
        <taxon>Bacteria</taxon>
        <taxon>Bacillati</taxon>
        <taxon>Bacillota</taxon>
        <taxon>Bacilli</taxon>
        <taxon>Bacillales</taxon>
        <taxon>Bacillaceae</taxon>
        <taxon>Neobacillus</taxon>
    </lineage>
</organism>
<dbReference type="CDD" id="cd16913">
    <property type="entry name" value="YkuD_like"/>
    <property type="match status" value="1"/>
</dbReference>
<keyword evidence="2" id="KW-0808">Transferase</keyword>
<dbReference type="PROSITE" id="PS52029">
    <property type="entry name" value="LD_TPASE"/>
    <property type="match status" value="1"/>
</dbReference>
<dbReference type="Gene3D" id="2.40.440.10">
    <property type="entry name" value="L,D-transpeptidase catalytic domain-like"/>
    <property type="match status" value="1"/>
</dbReference>
<evidence type="ECO:0000256" key="5">
    <source>
        <dbReference type="ARBA" id="ARBA00023316"/>
    </source>
</evidence>
<dbReference type="SUPFAM" id="SSF141523">
    <property type="entry name" value="L,D-transpeptidase catalytic domain-like"/>
    <property type="match status" value="1"/>
</dbReference>
<reference evidence="9" key="1">
    <citation type="submission" date="2021-05" db="EMBL/GenBank/DDBJ databases">
        <title>Novel Bacillus species.</title>
        <authorList>
            <person name="Liu G."/>
        </authorList>
    </citation>
    <scope>NUCLEOTIDE SEQUENCE</scope>
    <source>
        <strain evidence="9">FJAT-49825</strain>
    </source>
</reference>
<dbReference type="RefSeq" id="WP_213118084.1">
    <property type="nucleotide sequence ID" value="NZ_JAGYPF010000003.1"/>
</dbReference>
<protein>
    <submittedName>
        <fullName evidence="9">L,D-transpeptidase/peptidoglycan binding protein</fullName>
    </submittedName>
</protein>
<proteinExistence type="predicted"/>
<dbReference type="Pfam" id="PF03734">
    <property type="entry name" value="YkuD"/>
    <property type="match status" value="1"/>
</dbReference>
<keyword evidence="7" id="KW-0472">Membrane</keyword>
<sequence length="482" mass="53872">MSNTEVNLAGEIQSRRGKSVKQHKSWKFITAGSTVIIVLIIAGVSYYQATRFNSQTTINDIKVGGMTADQALKKLQTTVLQNRVFVGQQQILDEEDTKMGFADQDLPEVKKILKSQWTFFPSTKAKNYHLIPEKADQFRSETMKKLVEEKLLSMNKSLKAPQDAEAKLAQGSIVITKSKDGEQYDVSSLLKEYDKQHYQSDIHLNPLYIQPIKENSAIVKNEQKKLQELLGQTVEYKVQDQVFSLKASEVIKNASVTKDLKVTIDPNDIKNKVAEINETKSTLNKDFSFKTHSGSVISVKGKGYGWALDVDKETAQIQAAFEKGENSIAASNVIGHGWKGEGYGYDTTANNGIGDTYAEVSLAEQRIWIYKDGKLVITTNVVTGKHSTGNDTSTGVWYILYKRSPSILTGRELGGKPSYQVQVNYWAPFTNDGQGFHDASWRKNWASNAYLNDGSHGCVNTQPDDMKVVYENLSTYEPVVIY</sequence>
<evidence type="ECO:0000256" key="6">
    <source>
        <dbReference type="PROSITE-ProRule" id="PRU01373"/>
    </source>
</evidence>
<dbReference type="GO" id="GO:0071972">
    <property type="term" value="F:peptidoglycan L,D-transpeptidase activity"/>
    <property type="evidence" value="ECO:0007669"/>
    <property type="project" value="TreeGrafter"/>
</dbReference>
<dbReference type="InterPro" id="IPR005490">
    <property type="entry name" value="LD_TPept_cat_dom"/>
</dbReference>
<keyword evidence="5 6" id="KW-0961">Cell wall biogenesis/degradation</keyword>
<dbReference type="GO" id="GO:0008360">
    <property type="term" value="P:regulation of cell shape"/>
    <property type="evidence" value="ECO:0007669"/>
    <property type="project" value="UniProtKB-UniRule"/>
</dbReference>
<dbReference type="InterPro" id="IPR038063">
    <property type="entry name" value="Transpep_catalytic_dom"/>
</dbReference>
<dbReference type="InterPro" id="IPR038054">
    <property type="entry name" value="LD_TPept-like_central_sf"/>
</dbReference>
<dbReference type="GO" id="GO:0005576">
    <property type="term" value="C:extracellular region"/>
    <property type="evidence" value="ECO:0007669"/>
    <property type="project" value="TreeGrafter"/>
</dbReference>
<dbReference type="Gene3D" id="3.10.20.800">
    <property type="match status" value="1"/>
</dbReference>
<gene>
    <name evidence="9" type="ORF">KHA99_13860</name>
</gene>
<evidence type="ECO:0000313" key="10">
    <source>
        <dbReference type="Proteomes" id="UP000679749"/>
    </source>
</evidence>
<dbReference type="AlphaFoldDB" id="A0A942U2R2"/>
<dbReference type="GO" id="GO:0018104">
    <property type="term" value="P:peptidoglycan-protein cross-linking"/>
    <property type="evidence" value="ECO:0007669"/>
    <property type="project" value="TreeGrafter"/>
</dbReference>
<dbReference type="GO" id="GO:0016740">
    <property type="term" value="F:transferase activity"/>
    <property type="evidence" value="ECO:0007669"/>
    <property type="project" value="UniProtKB-KW"/>
</dbReference>
<evidence type="ECO:0000256" key="4">
    <source>
        <dbReference type="ARBA" id="ARBA00022984"/>
    </source>
</evidence>
<name>A0A942U2R2_9BACI</name>
<evidence type="ECO:0000256" key="1">
    <source>
        <dbReference type="ARBA" id="ARBA00004752"/>
    </source>
</evidence>
<dbReference type="Proteomes" id="UP000679749">
    <property type="component" value="Unassembled WGS sequence"/>
</dbReference>
<feature type="transmembrane region" description="Helical" evidence="7">
    <location>
        <begin position="25"/>
        <end position="47"/>
    </location>
</feature>